<proteinExistence type="predicted"/>
<organism evidence="2 3">
    <name type="scientific">Steinernema hermaphroditum</name>
    <dbReference type="NCBI Taxonomy" id="289476"/>
    <lineage>
        <taxon>Eukaryota</taxon>
        <taxon>Metazoa</taxon>
        <taxon>Ecdysozoa</taxon>
        <taxon>Nematoda</taxon>
        <taxon>Chromadorea</taxon>
        <taxon>Rhabditida</taxon>
        <taxon>Tylenchina</taxon>
        <taxon>Panagrolaimomorpha</taxon>
        <taxon>Strongyloidoidea</taxon>
        <taxon>Steinernematidae</taxon>
        <taxon>Steinernema</taxon>
    </lineage>
</organism>
<gene>
    <name evidence="2" type="ORF">QR680_018831</name>
</gene>
<feature type="region of interest" description="Disordered" evidence="1">
    <location>
        <begin position="152"/>
        <end position="190"/>
    </location>
</feature>
<evidence type="ECO:0000256" key="1">
    <source>
        <dbReference type="SAM" id="MobiDB-lite"/>
    </source>
</evidence>
<evidence type="ECO:0000313" key="2">
    <source>
        <dbReference type="EMBL" id="KAK0406825.1"/>
    </source>
</evidence>
<dbReference type="AlphaFoldDB" id="A0AA39HJ46"/>
<dbReference type="Proteomes" id="UP001175271">
    <property type="component" value="Unassembled WGS sequence"/>
</dbReference>
<name>A0AA39HJ46_9BILA</name>
<dbReference type="EMBL" id="JAUCMV010000004">
    <property type="protein sequence ID" value="KAK0406825.1"/>
    <property type="molecule type" value="Genomic_DNA"/>
</dbReference>
<sequence>MSSKKRQNKNGSTPVYFYTKLGEIDDEVLNGTLNIYGIVADEVGLSHPDSPRTYSIKLVDETCVSNPVLVTLSAEEGELTAPRIGNIIRVHRIRGHKDAPSNTVILKGTAKVAGLHLCIFDGRENEPFEPLFLTSKTFTFAPEDERRVAELREFARPFNPSDRSDSGGSGPMEKDEHEIDEVGTEEAHQEDAHIEDANMGLEEVHPEDTDMGLEEAHAEGTDVGLEDASQEDANVELGDAHAEDTDMGLEDAIQEDAHPDDVNMRLEEAHTEDANMGLEEAHPEEEYGLQEVITTEHFERFERKTHMKQNMALSIERGMWFFEAEKLKNASEGHRFSIIQPVTVTFSGHIWLMKHCSGDNCDFKIVHQPFDAASKIGRCVNCCGWRPQEHDESTTALIPQYKLVCWKTIPTEGAKQTVNFLLPQDVANACVAENHRIPYKTMAETLDDRNTDTLLSQFREEVANSLEVSRIQMTECTLIYNRPGEPLVVDVHSAEILA</sequence>
<protein>
    <recommendedName>
        <fullName evidence="4">Telomeric single stranded DNA binding POT1/Cdc13 domain-containing protein</fullName>
    </recommendedName>
</protein>
<keyword evidence="3" id="KW-1185">Reference proteome</keyword>
<dbReference type="Gene3D" id="2.40.50.140">
    <property type="entry name" value="Nucleic acid-binding proteins"/>
    <property type="match status" value="1"/>
</dbReference>
<evidence type="ECO:0000313" key="3">
    <source>
        <dbReference type="Proteomes" id="UP001175271"/>
    </source>
</evidence>
<comment type="caution">
    <text evidence="2">The sequence shown here is derived from an EMBL/GenBank/DDBJ whole genome shotgun (WGS) entry which is preliminary data.</text>
</comment>
<dbReference type="SUPFAM" id="SSF50249">
    <property type="entry name" value="Nucleic acid-binding proteins"/>
    <property type="match status" value="1"/>
</dbReference>
<reference evidence="2" key="1">
    <citation type="submission" date="2023-06" db="EMBL/GenBank/DDBJ databases">
        <title>Genomic analysis of the entomopathogenic nematode Steinernema hermaphroditum.</title>
        <authorList>
            <person name="Schwarz E.M."/>
            <person name="Heppert J.K."/>
            <person name="Baniya A."/>
            <person name="Schwartz H.T."/>
            <person name="Tan C.-H."/>
            <person name="Antoshechkin I."/>
            <person name="Sternberg P.W."/>
            <person name="Goodrich-Blair H."/>
            <person name="Dillman A.R."/>
        </authorList>
    </citation>
    <scope>NUCLEOTIDE SEQUENCE</scope>
    <source>
        <strain evidence="2">PS9179</strain>
        <tissue evidence="2">Whole animal</tissue>
    </source>
</reference>
<accession>A0AA39HJ46</accession>
<dbReference type="InterPro" id="IPR012340">
    <property type="entry name" value="NA-bd_OB-fold"/>
</dbReference>
<evidence type="ECO:0008006" key="4">
    <source>
        <dbReference type="Google" id="ProtNLM"/>
    </source>
</evidence>